<keyword evidence="6" id="KW-1185">Reference proteome</keyword>
<dbReference type="InterPro" id="IPR011760">
    <property type="entry name" value="PsdUridine_synth_TruD_insert"/>
</dbReference>
<dbReference type="InterPro" id="IPR056963">
    <property type="entry name" value="PUS7L_N"/>
</dbReference>
<feature type="region of interest" description="Disordered" evidence="3">
    <location>
        <begin position="56"/>
        <end position="83"/>
    </location>
</feature>
<dbReference type="GO" id="GO:0001522">
    <property type="term" value="P:pseudouridine synthesis"/>
    <property type="evidence" value="ECO:0007669"/>
    <property type="project" value="InterPro"/>
</dbReference>
<dbReference type="InterPro" id="IPR042214">
    <property type="entry name" value="TruD_catalytic"/>
</dbReference>
<comment type="similarity">
    <text evidence="1">Belongs to the pseudouridine synthase TruD family.</text>
</comment>
<dbReference type="Pfam" id="PF25094">
    <property type="entry name" value="R3H_PUS7L"/>
    <property type="match status" value="1"/>
</dbReference>
<dbReference type="Proteomes" id="UP001249851">
    <property type="component" value="Unassembled WGS sequence"/>
</dbReference>
<reference evidence="5" key="2">
    <citation type="journal article" date="2023" name="Science">
        <title>Genomic signatures of disease resistance in endangered staghorn corals.</title>
        <authorList>
            <person name="Vollmer S.V."/>
            <person name="Selwyn J.D."/>
            <person name="Despard B.A."/>
            <person name="Roesel C.L."/>
        </authorList>
    </citation>
    <scope>NUCLEOTIDE SEQUENCE</scope>
    <source>
        <strain evidence="5">K2</strain>
    </source>
</reference>
<dbReference type="SUPFAM" id="SSF55120">
    <property type="entry name" value="Pseudouridine synthase"/>
    <property type="match status" value="1"/>
</dbReference>
<keyword evidence="2" id="KW-0413">Isomerase</keyword>
<gene>
    <name evidence="5" type="ORF">P5673_009397</name>
</gene>
<dbReference type="InterPro" id="IPR001656">
    <property type="entry name" value="PsdUridine_synth_TruD"/>
</dbReference>
<dbReference type="GO" id="GO:0009982">
    <property type="term" value="F:pseudouridine synthase activity"/>
    <property type="evidence" value="ECO:0007669"/>
    <property type="project" value="InterPro"/>
</dbReference>
<dbReference type="PANTHER" id="PTHR13326:SF21">
    <property type="entry name" value="PSEUDOURIDYLATE SYNTHASE PUS7L"/>
    <property type="match status" value="1"/>
</dbReference>
<accession>A0AAD9QTC4</accession>
<feature type="domain" description="TRUD" evidence="4">
    <location>
        <begin position="391"/>
        <end position="638"/>
    </location>
</feature>
<feature type="compositionally biased region" description="Basic and acidic residues" evidence="3">
    <location>
        <begin position="56"/>
        <end position="72"/>
    </location>
</feature>
<dbReference type="CDD" id="cd02576">
    <property type="entry name" value="PseudoU_synth_ScPUS7"/>
    <property type="match status" value="1"/>
</dbReference>
<protein>
    <submittedName>
        <fullName evidence="5">Pseudouridylate synthase PUS7L</fullName>
    </submittedName>
</protein>
<dbReference type="Gene3D" id="3.30.2350.20">
    <property type="entry name" value="TruD, catalytic domain"/>
    <property type="match status" value="2"/>
</dbReference>
<proteinExistence type="inferred from homology"/>
<reference evidence="5" key="1">
    <citation type="journal article" date="2023" name="G3 (Bethesda)">
        <title>Whole genome assembly and annotation of the endangered Caribbean coral Acropora cervicornis.</title>
        <authorList>
            <person name="Selwyn J.D."/>
            <person name="Vollmer S.V."/>
        </authorList>
    </citation>
    <scope>NUCLEOTIDE SEQUENCE</scope>
    <source>
        <strain evidence="5">K2</strain>
    </source>
</reference>
<dbReference type="InterPro" id="IPR020103">
    <property type="entry name" value="PsdUridine_synth_cat_dom_sf"/>
</dbReference>
<dbReference type="Pfam" id="PF23943">
    <property type="entry name" value="PUS7L_N"/>
    <property type="match status" value="1"/>
</dbReference>
<organism evidence="5 6">
    <name type="scientific">Acropora cervicornis</name>
    <name type="common">Staghorn coral</name>
    <dbReference type="NCBI Taxonomy" id="6130"/>
    <lineage>
        <taxon>Eukaryota</taxon>
        <taxon>Metazoa</taxon>
        <taxon>Cnidaria</taxon>
        <taxon>Anthozoa</taxon>
        <taxon>Hexacorallia</taxon>
        <taxon>Scleractinia</taxon>
        <taxon>Astrocoeniina</taxon>
        <taxon>Acroporidae</taxon>
        <taxon>Acropora</taxon>
    </lineage>
</organism>
<comment type="caution">
    <text evidence="5">The sequence shown here is derived from an EMBL/GenBank/DDBJ whole genome shotgun (WGS) entry which is preliminary data.</text>
</comment>
<sequence>MPFGAECYLDCKREGFTGQIKQTHFRWQDFVVTEIDQKGQLVELVRGNIPFAREEQQKPLREKKDLTVQGKEKPRKKKIDEESDSSFLNQISDSFEMLKDVALKDLTVNLGSSRLQELTEFALLVENNRESDQKLCIGSELSKEERTSLHRSVRLTFPHLKTETIRKAQEGQVPAIFASNDKVYWEFCSLLNDRHQVDRLLCFAHWENRRKPTTLNLNVSGADKEQRTKIHRLLSKHFGSFLESKTFSNGDNNKHSSTRSGESYIQIRMRAKGTKETLEAIQRLSTCLDVQPSAFSYAGIKDKKAVTTQHVVVRGISPEQMCAIEGHPSLKGIKIGSYRGRVSGPLRMGGLSGNHFKVVVRKVQCRKSHARNQEECTKNIQEAVSSLSFNGFLNYFGAQRFGMDDKEVNACDIGLAMLQGNMVRAVKLLLTPSDYNPDHDVNCAKRYFCETGDVQGALAKMPAYKIREILVLKALHRRGTDTDGCRKALLNVPYSMRLLFVHSYCSLVWNMMASYRIQHYGREEASKGDLIVDPPTSTHDLDREAAGNGDCGGFDSCGDENSGIRRDRVRCIANHEQGKYSLVDVVLPLPGYGVQYPANDVGEMLRGLGINVPGAYRKLVAFPAELNWNHVKDADCHLEPGESSGLSENGSKRLRLNADSCPGDEEKQSFRFMSKAKENSTMAQRHDSNCCNDVELSFRLRPSCYATSCIRELLKS</sequence>
<dbReference type="EMBL" id="JARQWQ010000016">
    <property type="protein sequence ID" value="KAK2566725.1"/>
    <property type="molecule type" value="Genomic_DNA"/>
</dbReference>
<dbReference type="InterPro" id="IPR056961">
    <property type="entry name" value="R3H_PUS7L"/>
</dbReference>
<dbReference type="GO" id="GO:0003723">
    <property type="term" value="F:RNA binding"/>
    <property type="evidence" value="ECO:0007669"/>
    <property type="project" value="InterPro"/>
</dbReference>
<name>A0AAD9QTC4_ACRCE</name>
<dbReference type="PANTHER" id="PTHR13326">
    <property type="entry name" value="TRNA PSEUDOURIDINE SYNTHASE D"/>
    <property type="match status" value="1"/>
</dbReference>
<dbReference type="Pfam" id="PF01142">
    <property type="entry name" value="TruD"/>
    <property type="match status" value="1"/>
</dbReference>
<evidence type="ECO:0000256" key="1">
    <source>
        <dbReference type="ARBA" id="ARBA00007953"/>
    </source>
</evidence>
<evidence type="ECO:0000256" key="2">
    <source>
        <dbReference type="ARBA" id="ARBA00023235"/>
    </source>
</evidence>
<dbReference type="AlphaFoldDB" id="A0AAD9QTC4"/>
<evidence type="ECO:0000256" key="3">
    <source>
        <dbReference type="SAM" id="MobiDB-lite"/>
    </source>
</evidence>
<evidence type="ECO:0000313" key="5">
    <source>
        <dbReference type="EMBL" id="KAK2566725.1"/>
    </source>
</evidence>
<dbReference type="PROSITE" id="PS50984">
    <property type="entry name" value="TRUD"/>
    <property type="match status" value="1"/>
</dbReference>
<dbReference type="PIRSF" id="PIRSF037016">
    <property type="entry name" value="Pseudouridin_synth_euk_prd"/>
    <property type="match status" value="1"/>
</dbReference>
<evidence type="ECO:0000313" key="6">
    <source>
        <dbReference type="Proteomes" id="UP001249851"/>
    </source>
</evidence>
<evidence type="ECO:0000259" key="4">
    <source>
        <dbReference type="PROSITE" id="PS50984"/>
    </source>
</evidence>